<protein>
    <recommendedName>
        <fullName evidence="3">MYND-type domain-containing protein</fullName>
    </recommendedName>
</protein>
<organism evidence="1 2">
    <name type="scientific">Sistotremastrum niveocremeum HHB9708</name>
    <dbReference type="NCBI Taxonomy" id="1314777"/>
    <lineage>
        <taxon>Eukaryota</taxon>
        <taxon>Fungi</taxon>
        <taxon>Dikarya</taxon>
        <taxon>Basidiomycota</taxon>
        <taxon>Agaricomycotina</taxon>
        <taxon>Agaricomycetes</taxon>
        <taxon>Sistotremastrales</taxon>
        <taxon>Sistotremastraceae</taxon>
        <taxon>Sertulicium</taxon>
        <taxon>Sertulicium niveocremeum</taxon>
    </lineage>
</organism>
<evidence type="ECO:0000313" key="2">
    <source>
        <dbReference type="Proteomes" id="UP000076722"/>
    </source>
</evidence>
<accession>A0A164YUI5</accession>
<dbReference type="InterPro" id="IPR016024">
    <property type="entry name" value="ARM-type_fold"/>
</dbReference>
<evidence type="ECO:0008006" key="3">
    <source>
        <dbReference type="Google" id="ProtNLM"/>
    </source>
</evidence>
<dbReference type="InterPro" id="IPR011989">
    <property type="entry name" value="ARM-like"/>
</dbReference>
<keyword evidence="2" id="KW-1185">Reference proteome</keyword>
<reference evidence="1 2" key="1">
    <citation type="journal article" date="2016" name="Mol. Biol. Evol.">
        <title>Comparative Genomics of Early-Diverging Mushroom-Forming Fungi Provides Insights into the Origins of Lignocellulose Decay Capabilities.</title>
        <authorList>
            <person name="Nagy L.G."/>
            <person name="Riley R."/>
            <person name="Tritt A."/>
            <person name="Adam C."/>
            <person name="Daum C."/>
            <person name="Floudas D."/>
            <person name="Sun H."/>
            <person name="Yadav J.S."/>
            <person name="Pangilinan J."/>
            <person name="Larsson K.H."/>
            <person name="Matsuura K."/>
            <person name="Barry K."/>
            <person name="Labutti K."/>
            <person name="Kuo R."/>
            <person name="Ohm R.A."/>
            <person name="Bhattacharya S.S."/>
            <person name="Shirouzu T."/>
            <person name="Yoshinaga Y."/>
            <person name="Martin F.M."/>
            <person name="Grigoriev I.V."/>
            <person name="Hibbett D.S."/>
        </authorList>
    </citation>
    <scope>NUCLEOTIDE SEQUENCE [LARGE SCALE GENOMIC DNA]</scope>
    <source>
        <strain evidence="1 2">HHB9708</strain>
    </source>
</reference>
<dbReference type="Gene3D" id="1.25.10.10">
    <property type="entry name" value="Leucine-rich Repeat Variant"/>
    <property type="match status" value="1"/>
</dbReference>
<dbReference type="SUPFAM" id="SSF48371">
    <property type="entry name" value="ARM repeat"/>
    <property type="match status" value="1"/>
</dbReference>
<dbReference type="EMBL" id="KV419397">
    <property type="protein sequence ID" value="KZS97245.1"/>
    <property type="molecule type" value="Genomic_DNA"/>
</dbReference>
<gene>
    <name evidence="1" type="ORF">SISNIDRAFT_450038</name>
</gene>
<evidence type="ECO:0000313" key="1">
    <source>
        <dbReference type="EMBL" id="KZS97245.1"/>
    </source>
</evidence>
<sequence length="704" mass="79536">MRKPAPRKSVKQAVKPVANACLRSEKWTEARRILKEYLHIDTGSHDGLKKINDQYSQIMPPLRKLYRENRRNYVVIAGVIGVLGEMCVDANLRDKIYEDEWLPRMVSLLEHKEGRDSALEALARLTAQRVAAISQDLALNHFEKLYSALLDSPVDSDQALKVIRIMGDVLMSAIDAMDPSTFAESLTQTRVDPRRFLDFLMDRMQGTTLVASTASNEEIMLVSALAQLYADVVLSTPRHLQFFVACLRSSSLIVRSYGLRVLRAICCQEDGTYGLDDPQRIHDIRIRGAIQQSMGAETEYDHRLRTLLGKRGKQYYDPRTLLSVWDIVKERTLDLDLFQFGIDISQAILETKQATFPFPFRRKSHLYPFETWTDVLPHSASLLRSSSEFDKADIIDIAYLTSLGKLKDAARLARIAAKRSPNVGFWYDIISESSSDPSESLRTCQKGLQCPNLSAMIRYNLLLRSSVHSWTLALNKLNHGRPDDVSWNEGFTYLAICHESLRSALSIGPLDAPGLIVVAELSILVNILIHGPDLSSDLSEIEPILEKARVLTDLNDCLWEEESISSSEDDCTMVKDIVLEHLQPASVKWKGFIQSTNHCLWAERERIAHRKTPCAAEEISGLVQSFQLPARPSFSQKTMSKLFGNIAHDIPLQSCSWCRNPGAALLKSATCEEELYFCDQICEKLHRNEHTRHNEPRESLAALA</sequence>
<dbReference type="OrthoDB" id="341421at2759"/>
<name>A0A164YUI5_9AGAM</name>
<dbReference type="Proteomes" id="UP000076722">
    <property type="component" value="Unassembled WGS sequence"/>
</dbReference>
<dbReference type="AlphaFoldDB" id="A0A164YUI5"/>
<proteinExistence type="predicted"/>